<dbReference type="EMBL" id="CM023483">
    <property type="protein sequence ID" value="KAH6936021.1"/>
    <property type="molecule type" value="Genomic_DNA"/>
</dbReference>
<accession>A0ACB7SPZ0</accession>
<sequence length="451" mass="48237">MAFAVATTHNATGSIRTTEPEEGETAIDLAYTTNQASCVISGSKATIRNFAEALISQPVYRIPHSPPLLSRHRVQIVWAAGYSGLAGAHCTTRALALRACQSAEGDSSRDKAALARGEMMVSSSSYRPRDAIVTFKEILIWYRKGSSNIGSGLLVTLFGFCLRYRLQVLDAAWSQHTDDGCERYLIGLAVSAVVLGFTCALAAVLGIVISQLDRSTHLMLDVFSGVLILTEVGAASASFMLMTWVHNGIAPEKPDCEEGLRNLVIVTDKLLPTIGSLFVASAVAQTVTILVNRVVKRQVPVHTDREDSGDLEKEEMHTLNPLTRSSTMDQSSSWSGAGFSCSSTQLRQSPSKAKRRSAVPSTTRLEPQVKAASSLPSSVHSPPEKAKAEAANDPSPEASTPATFIRKSSGQGPGLVHPEFSGYYDNEGFSSSQQFDSICSDSSIPSAPPMP</sequence>
<evidence type="ECO:0000313" key="2">
    <source>
        <dbReference type="Proteomes" id="UP000821845"/>
    </source>
</evidence>
<protein>
    <submittedName>
        <fullName evidence="1">Uncharacterized protein</fullName>
    </submittedName>
</protein>
<reference evidence="1" key="1">
    <citation type="submission" date="2020-05" db="EMBL/GenBank/DDBJ databases">
        <title>Large-scale comparative analyses of tick genomes elucidate their genetic diversity and vector capacities.</title>
        <authorList>
            <person name="Jia N."/>
            <person name="Wang J."/>
            <person name="Shi W."/>
            <person name="Du L."/>
            <person name="Sun Y."/>
            <person name="Zhan W."/>
            <person name="Jiang J."/>
            <person name="Wang Q."/>
            <person name="Zhang B."/>
            <person name="Ji P."/>
            <person name="Sakyi L.B."/>
            <person name="Cui X."/>
            <person name="Yuan T."/>
            <person name="Jiang B."/>
            <person name="Yang W."/>
            <person name="Lam T.T.-Y."/>
            <person name="Chang Q."/>
            <person name="Ding S."/>
            <person name="Wang X."/>
            <person name="Zhu J."/>
            <person name="Ruan X."/>
            <person name="Zhao L."/>
            <person name="Wei J."/>
            <person name="Que T."/>
            <person name="Du C."/>
            <person name="Cheng J."/>
            <person name="Dai P."/>
            <person name="Han X."/>
            <person name="Huang E."/>
            <person name="Gao Y."/>
            <person name="Liu J."/>
            <person name="Shao H."/>
            <person name="Ye R."/>
            <person name="Li L."/>
            <person name="Wei W."/>
            <person name="Wang X."/>
            <person name="Wang C."/>
            <person name="Yang T."/>
            <person name="Huo Q."/>
            <person name="Li W."/>
            <person name="Guo W."/>
            <person name="Chen H."/>
            <person name="Zhou L."/>
            <person name="Ni X."/>
            <person name="Tian J."/>
            <person name="Zhou Y."/>
            <person name="Sheng Y."/>
            <person name="Liu T."/>
            <person name="Pan Y."/>
            <person name="Xia L."/>
            <person name="Li J."/>
            <person name="Zhao F."/>
            <person name="Cao W."/>
        </authorList>
    </citation>
    <scope>NUCLEOTIDE SEQUENCE</scope>
    <source>
        <strain evidence="1">Hyas-2018</strain>
    </source>
</reference>
<comment type="caution">
    <text evidence="1">The sequence shown here is derived from an EMBL/GenBank/DDBJ whole genome shotgun (WGS) entry which is preliminary data.</text>
</comment>
<keyword evidence="2" id="KW-1185">Reference proteome</keyword>
<name>A0ACB7SPZ0_HYAAI</name>
<gene>
    <name evidence="1" type="ORF">HPB50_012522</name>
</gene>
<evidence type="ECO:0000313" key="1">
    <source>
        <dbReference type="EMBL" id="KAH6936021.1"/>
    </source>
</evidence>
<organism evidence="1 2">
    <name type="scientific">Hyalomma asiaticum</name>
    <name type="common">Tick</name>
    <dbReference type="NCBI Taxonomy" id="266040"/>
    <lineage>
        <taxon>Eukaryota</taxon>
        <taxon>Metazoa</taxon>
        <taxon>Ecdysozoa</taxon>
        <taxon>Arthropoda</taxon>
        <taxon>Chelicerata</taxon>
        <taxon>Arachnida</taxon>
        <taxon>Acari</taxon>
        <taxon>Parasitiformes</taxon>
        <taxon>Ixodida</taxon>
        <taxon>Ixodoidea</taxon>
        <taxon>Ixodidae</taxon>
        <taxon>Hyalomminae</taxon>
        <taxon>Hyalomma</taxon>
    </lineage>
</organism>
<proteinExistence type="predicted"/>
<dbReference type="Proteomes" id="UP000821845">
    <property type="component" value="Chromosome 3"/>
</dbReference>